<sequence length="243" mass="26995">MAFNLASIQKSTGIKAPRVLIYGSHGLGKTTFGAGAPSPIFILTEDGLGSIKSEHFPLATAFQHVLDAISSLYSEDHKFQTVVLDSLDWLDNLIWTDINAKHDQKDLAYGKGAMIAAEYWRNVLEGLNALRDSKNMAVILIAHSEIKRFDSPEVEPYDRYQPKLQARSSALVQEWCDAVLFANFKTIVKKDDVGFNKTVSRGITTGERLIYTTEKPAYLAKNRFGLPESIPLEWSAFAEAIAL</sequence>
<organism evidence="1">
    <name type="scientific">uncultured Caudovirales phage</name>
    <dbReference type="NCBI Taxonomy" id="2100421"/>
    <lineage>
        <taxon>Viruses</taxon>
        <taxon>Duplodnaviria</taxon>
        <taxon>Heunggongvirae</taxon>
        <taxon>Uroviricota</taxon>
        <taxon>Caudoviricetes</taxon>
        <taxon>Peduoviridae</taxon>
        <taxon>Maltschvirus</taxon>
        <taxon>Maltschvirus maltsch</taxon>
    </lineage>
</organism>
<proteinExistence type="predicted"/>
<name>A0A6J5KUH4_9CAUD</name>
<accession>A0A6J5KUH4</accession>
<dbReference type="InterPro" id="IPR027417">
    <property type="entry name" value="P-loop_NTPase"/>
</dbReference>
<dbReference type="EMBL" id="LR796179">
    <property type="protein sequence ID" value="CAB4124765.1"/>
    <property type="molecule type" value="Genomic_DNA"/>
</dbReference>
<protein>
    <submittedName>
        <fullName evidence="1">AAA domain containing protein</fullName>
    </submittedName>
</protein>
<dbReference type="Pfam" id="PF13479">
    <property type="entry name" value="AAA_24"/>
    <property type="match status" value="1"/>
</dbReference>
<gene>
    <name evidence="1" type="ORF">UFOVP65_29</name>
</gene>
<dbReference type="SUPFAM" id="SSF52540">
    <property type="entry name" value="P-loop containing nucleoside triphosphate hydrolases"/>
    <property type="match status" value="1"/>
</dbReference>
<evidence type="ECO:0000313" key="1">
    <source>
        <dbReference type="EMBL" id="CAB4124765.1"/>
    </source>
</evidence>
<reference evidence="1" key="1">
    <citation type="submission" date="2020-04" db="EMBL/GenBank/DDBJ databases">
        <authorList>
            <person name="Chiriac C."/>
            <person name="Salcher M."/>
            <person name="Ghai R."/>
            <person name="Kavagutti S V."/>
        </authorList>
    </citation>
    <scope>NUCLEOTIDE SEQUENCE</scope>
</reference>